<dbReference type="Pfam" id="PF14432">
    <property type="entry name" value="DYW_deaminase"/>
    <property type="match status" value="1"/>
</dbReference>
<evidence type="ECO:0000256" key="4">
    <source>
        <dbReference type="ARBA" id="ARBA00023128"/>
    </source>
</evidence>
<reference evidence="8" key="1">
    <citation type="submission" date="2020-07" db="EMBL/GenBank/DDBJ databases">
        <authorList>
            <person name="Lin J."/>
        </authorList>
    </citation>
    <scope>NUCLEOTIDE SEQUENCE</scope>
</reference>
<dbReference type="InterPro" id="IPR046960">
    <property type="entry name" value="PPR_At4g14850-like_plant"/>
</dbReference>
<sequence>MAIAVLARRAITRSRFSSPSFLRVLASSPISPFLRVSEWSFSQSISRLPIELDCARSLMLLRNASNSAVERIDGEFDQDPNSRKRGEGVEAFGRISNDHRGYGNVGNIQPHHHPTGFNKEKNTGVQLVQNGNYGYNGGQHYQTANSYYNSSSNVPNNQQSINRERSTNEKPSVFQYNYQAGFQTATTGQPYHNQSGAYKENNAGFDQGPNVKYGDNTGNTYPNPNIYNSTKPRGDIPSNQLGFSGETTTDIYQSPQEPTWCNGVNPLPAQQNNIPFQSGIDYPLPMATSQTNEMSFSGGSPENVETSGYKGTVDELDEFCKDNKVKEAVEVLDLLEKNGVVVDLPRYFRLMQACGEASSLEEAKKIHDHISRIMVNVEVGVHNKILEMYTKCGSMDDAIKLFESMPQRNLTSWDTMILGFANNGLGEEALDLFSEFKQLGLKPDSYIYAWTIGYLEEALEFIEQMPVEPSVDVWETLMNLCRVNGNLELGDRCAEIVERLDPSKLNEQAKLGLLPVKASDLAKEKERKKANLLEVRNRVHEYRAGDRSHPEHEKIYHQLRCLSAQMKEAGYIPDTRFVLHDIDQESKEEALLAHSERLAIGYGLMTSGARSPIRIIKNLRACGDCHTALKIISNLLADNSLCGMRRGFTILRMGYALARTIGEATAVSLWF</sequence>
<evidence type="ECO:0000313" key="8">
    <source>
        <dbReference type="EMBL" id="CAD1823885.1"/>
    </source>
</evidence>
<organism evidence="8">
    <name type="scientific">Ananas comosus var. bracteatus</name>
    <name type="common">red pineapple</name>
    <dbReference type="NCBI Taxonomy" id="296719"/>
    <lineage>
        <taxon>Eukaryota</taxon>
        <taxon>Viridiplantae</taxon>
        <taxon>Streptophyta</taxon>
        <taxon>Embryophyta</taxon>
        <taxon>Tracheophyta</taxon>
        <taxon>Spermatophyta</taxon>
        <taxon>Magnoliopsida</taxon>
        <taxon>Liliopsida</taxon>
        <taxon>Poales</taxon>
        <taxon>Bromeliaceae</taxon>
        <taxon>Bromelioideae</taxon>
        <taxon>Ananas</taxon>
    </lineage>
</organism>
<dbReference type="AlphaFoldDB" id="A0A6V7NZ97"/>
<feature type="domain" description="DYW" evidence="7">
    <location>
        <begin position="570"/>
        <end position="638"/>
    </location>
</feature>
<dbReference type="Pfam" id="PF01535">
    <property type="entry name" value="PPR"/>
    <property type="match status" value="3"/>
</dbReference>
<dbReference type="GO" id="GO:0009451">
    <property type="term" value="P:RNA modification"/>
    <property type="evidence" value="ECO:0007669"/>
    <property type="project" value="InterPro"/>
</dbReference>
<evidence type="ECO:0000256" key="2">
    <source>
        <dbReference type="ARBA" id="ARBA00022737"/>
    </source>
</evidence>
<protein>
    <recommendedName>
        <fullName evidence="7">DYW domain-containing protein</fullName>
    </recommendedName>
</protein>
<evidence type="ECO:0000256" key="1">
    <source>
        <dbReference type="ARBA" id="ARBA00004173"/>
    </source>
</evidence>
<dbReference type="InterPro" id="IPR002885">
    <property type="entry name" value="PPR_rpt"/>
</dbReference>
<gene>
    <name evidence="8" type="ORF">CB5_LOCUS7096</name>
</gene>
<dbReference type="FunFam" id="1.25.40.10:FF:000503">
    <property type="entry name" value="Pentatricopeptide repeat-containing protein, mitochondrial"/>
    <property type="match status" value="1"/>
</dbReference>
<dbReference type="GO" id="GO:0005739">
    <property type="term" value="C:mitochondrion"/>
    <property type="evidence" value="ECO:0007669"/>
    <property type="project" value="UniProtKB-SubCell"/>
</dbReference>
<dbReference type="PANTHER" id="PTHR47926:SF388">
    <property type="entry name" value="DYW DOMAIN-CONTAINING PROTEIN"/>
    <property type="match status" value="1"/>
</dbReference>
<dbReference type="GO" id="GO:0003723">
    <property type="term" value="F:RNA binding"/>
    <property type="evidence" value="ECO:0007669"/>
    <property type="project" value="InterPro"/>
</dbReference>
<comment type="subcellular location">
    <subcellularLocation>
        <location evidence="1">Mitochondrion</location>
    </subcellularLocation>
</comment>
<keyword evidence="3" id="KW-0809">Transit peptide</keyword>
<dbReference type="EMBL" id="LR862143">
    <property type="protein sequence ID" value="CAD1823885.1"/>
    <property type="molecule type" value="Genomic_DNA"/>
</dbReference>
<feature type="region of interest" description="Disordered" evidence="6">
    <location>
        <begin position="150"/>
        <end position="169"/>
    </location>
</feature>
<dbReference type="Gene3D" id="1.25.40.10">
    <property type="entry name" value="Tetratricopeptide repeat domain"/>
    <property type="match status" value="1"/>
</dbReference>
<feature type="repeat" description="PPR" evidence="5">
    <location>
        <begin position="409"/>
        <end position="443"/>
    </location>
</feature>
<evidence type="ECO:0000256" key="3">
    <source>
        <dbReference type="ARBA" id="ARBA00022946"/>
    </source>
</evidence>
<evidence type="ECO:0000259" key="7">
    <source>
        <dbReference type="Pfam" id="PF14432"/>
    </source>
</evidence>
<evidence type="ECO:0000256" key="5">
    <source>
        <dbReference type="PROSITE-ProRule" id="PRU00708"/>
    </source>
</evidence>
<evidence type="ECO:0000256" key="6">
    <source>
        <dbReference type="SAM" id="MobiDB-lite"/>
    </source>
</evidence>
<dbReference type="InterPro" id="IPR032867">
    <property type="entry name" value="DYW_dom"/>
</dbReference>
<dbReference type="PANTHER" id="PTHR47926">
    <property type="entry name" value="PENTATRICOPEPTIDE REPEAT-CONTAINING PROTEIN"/>
    <property type="match status" value="1"/>
</dbReference>
<dbReference type="InterPro" id="IPR011990">
    <property type="entry name" value="TPR-like_helical_dom_sf"/>
</dbReference>
<dbReference type="GO" id="GO:0008270">
    <property type="term" value="F:zinc ion binding"/>
    <property type="evidence" value="ECO:0007669"/>
    <property type="project" value="InterPro"/>
</dbReference>
<keyword evidence="2" id="KW-0677">Repeat</keyword>
<name>A0A6V7NZ97_ANACO</name>
<dbReference type="PROSITE" id="PS51375">
    <property type="entry name" value="PPR"/>
    <property type="match status" value="1"/>
</dbReference>
<accession>A0A6V7NZ97</accession>
<proteinExistence type="predicted"/>
<feature type="compositionally biased region" description="Low complexity" evidence="6">
    <location>
        <begin position="150"/>
        <end position="160"/>
    </location>
</feature>
<dbReference type="NCBIfam" id="TIGR00756">
    <property type="entry name" value="PPR"/>
    <property type="match status" value="2"/>
</dbReference>
<keyword evidence="4" id="KW-0496">Mitochondrion</keyword>